<sequence length="470" mass="53181">MPMILLSKSDEEYLQKCATQMNFAYGIIIGQKAEPGKYVIVHLAKNGEEEIDFPILNQEEGAASHGPQKVEDIDLQALSNQWLSAHKMIPGSFNILGIFVTGIRKDHIDEQSEEFKTAKRLFYDMHNLLNQSHQFKSTEHENTEYLYLAYSSASKKAIGKMYNYVTNGGSFSPMDCRFVEKPFDWLTFESSYELDDVFPILDSDTEKINIETQFQATIETVRKHLAASEIFIQNENVENNQILETYVKQKRQGGGKFQTNEEGFKATIYLPVKCQANKSVNPVQVKEFNGTIRLHGVISSRVWCNPKNTMGDVKRFIREDILRSLMARIQVYCDGLTEPNISSDAIFISEPPRRVYFNVNTSTTGSSGANIQFSEYIFRGETPTVAAAQAKQILDLDIATSSIVGDVESLPDDDSFSDTSFELQTAKQQLLKLAEESASKRDLTRTMYMLGISVALLVLIISIVMHYFFK</sequence>
<dbReference type="GO" id="GO:0008104">
    <property type="term" value="P:intracellular protein localization"/>
    <property type="evidence" value="ECO:0007669"/>
    <property type="project" value="TreeGrafter"/>
</dbReference>
<keyword evidence="8" id="KW-1185">Reference proteome</keyword>
<dbReference type="GO" id="GO:0016020">
    <property type="term" value="C:membrane"/>
    <property type="evidence" value="ECO:0007669"/>
    <property type="project" value="UniProtKB-SubCell"/>
</dbReference>
<dbReference type="EMBL" id="JRES01000951">
    <property type="protein sequence ID" value="KNC26862.1"/>
    <property type="molecule type" value="Genomic_DNA"/>
</dbReference>
<dbReference type="OrthoDB" id="21458at2759"/>
<feature type="transmembrane region" description="Helical" evidence="6">
    <location>
        <begin position="447"/>
        <end position="469"/>
    </location>
</feature>
<keyword evidence="4 6" id="KW-1133">Transmembrane helix</keyword>
<keyword evidence="3 6" id="KW-0812">Transmembrane</keyword>
<evidence type="ECO:0000256" key="1">
    <source>
        <dbReference type="ARBA" id="ARBA00004370"/>
    </source>
</evidence>
<dbReference type="Pfam" id="PF14778">
    <property type="entry name" value="ODR4-like"/>
    <property type="match status" value="1"/>
</dbReference>
<dbReference type="GO" id="GO:0012505">
    <property type="term" value="C:endomembrane system"/>
    <property type="evidence" value="ECO:0007669"/>
    <property type="project" value="TreeGrafter"/>
</dbReference>
<evidence type="ECO:0000256" key="2">
    <source>
        <dbReference type="ARBA" id="ARBA00010131"/>
    </source>
</evidence>
<keyword evidence="5 6" id="KW-0472">Membrane</keyword>
<comment type="similarity">
    <text evidence="2">Belongs to the ODR-4 family.</text>
</comment>
<accession>A0A0L0C3N8</accession>
<dbReference type="STRING" id="7375.A0A0L0C3N8"/>
<evidence type="ECO:0000256" key="4">
    <source>
        <dbReference type="ARBA" id="ARBA00022989"/>
    </source>
</evidence>
<reference evidence="7 8" key="1">
    <citation type="journal article" date="2015" name="Nat. Commun.">
        <title>Lucilia cuprina genome unlocks parasitic fly biology to underpin future interventions.</title>
        <authorList>
            <person name="Anstead C.A."/>
            <person name="Korhonen P.K."/>
            <person name="Young N.D."/>
            <person name="Hall R.S."/>
            <person name="Jex A.R."/>
            <person name="Murali S.C."/>
            <person name="Hughes D.S."/>
            <person name="Lee S.F."/>
            <person name="Perry T."/>
            <person name="Stroehlein A.J."/>
            <person name="Ansell B.R."/>
            <person name="Breugelmans B."/>
            <person name="Hofmann A."/>
            <person name="Qu J."/>
            <person name="Dugan S."/>
            <person name="Lee S.L."/>
            <person name="Chao H."/>
            <person name="Dinh H."/>
            <person name="Han Y."/>
            <person name="Doddapaneni H.V."/>
            <person name="Worley K.C."/>
            <person name="Muzny D.M."/>
            <person name="Ioannidis P."/>
            <person name="Waterhouse R.M."/>
            <person name="Zdobnov E.M."/>
            <person name="James P.J."/>
            <person name="Bagnall N.H."/>
            <person name="Kotze A.C."/>
            <person name="Gibbs R.A."/>
            <person name="Richards S."/>
            <person name="Batterham P."/>
            <person name="Gasser R.B."/>
        </authorList>
    </citation>
    <scope>NUCLEOTIDE SEQUENCE [LARGE SCALE GENOMIC DNA]</scope>
    <source>
        <strain evidence="7 8">LS</strain>
        <tissue evidence="7">Full body</tissue>
    </source>
</reference>
<evidence type="ECO:0000313" key="8">
    <source>
        <dbReference type="Proteomes" id="UP000037069"/>
    </source>
</evidence>
<protein>
    <submittedName>
        <fullName evidence="7">Odr-4-like protein</fullName>
    </submittedName>
</protein>
<dbReference type="OMA" id="TKSIVVH"/>
<name>A0A0L0C3N8_LUCCU</name>
<dbReference type="Proteomes" id="UP000037069">
    <property type="component" value="Unassembled WGS sequence"/>
</dbReference>
<dbReference type="PANTHER" id="PTHR33966:SF1">
    <property type="entry name" value="PROTEIN ODR-4 HOMOLOG"/>
    <property type="match status" value="1"/>
</dbReference>
<evidence type="ECO:0000256" key="3">
    <source>
        <dbReference type="ARBA" id="ARBA00022692"/>
    </source>
</evidence>
<dbReference type="PANTHER" id="PTHR33966">
    <property type="entry name" value="PROTEIN ODR-4 HOMOLOG"/>
    <property type="match status" value="1"/>
</dbReference>
<proteinExistence type="inferred from homology"/>
<comment type="caution">
    <text evidence="7">The sequence shown here is derived from an EMBL/GenBank/DDBJ whole genome shotgun (WGS) entry which is preliminary data.</text>
</comment>
<evidence type="ECO:0000313" key="7">
    <source>
        <dbReference type="EMBL" id="KNC26862.1"/>
    </source>
</evidence>
<evidence type="ECO:0000256" key="5">
    <source>
        <dbReference type="ARBA" id="ARBA00023136"/>
    </source>
</evidence>
<dbReference type="InterPro" id="IPR029454">
    <property type="entry name" value="ODR-4-like"/>
</dbReference>
<dbReference type="AlphaFoldDB" id="A0A0L0C3N8"/>
<evidence type="ECO:0000256" key="6">
    <source>
        <dbReference type="SAM" id="Phobius"/>
    </source>
</evidence>
<gene>
    <name evidence="7" type="ORF">FF38_03356</name>
</gene>
<organism evidence="7 8">
    <name type="scientific">Lucilia cuprina</name>
    <name type="common">Green bottle fly</name>
    <name type="synonym">Australian sheep blowfly</name>
    <dbReference type="NCBI Taxonomy" id="7375"/>
    <lineage>
        <taxon>Eukaryota</taxon>
        <taxon>Metazoa</taxon>
        <taxon>Ecdysozoa</taxon>
        <taxon>Arthropoda</taxon>
        <taxon>Hexapoda</taxon>
        <taxon>Insecta</taxon>
        <taxon>Pterygota</taxon>
        <taxon>Neoptera</taxon>
        <taxon>Endopterygota</taxon>
        <taxon>Diptera</taxon>
        <taxon>Brachycera</taxon>
        <taxon>Muscomorpha</taxon>
        <taxon>Oestroidea</taxon>
        <taxon>Calliphoridae</taxon>
        <taxon>Luciliinae</taxon>
        <taxon>Lucilia</taxon>
    </lineage>
</organism>
<comment type="subcellular location">
    <subcellularLocation>
        <location evidence="1">Membrane</location>
    </subcellularLocation>
</comment>